<dbReference type="InterPro" id="IPR014721">
    <property type="entry name" value="Ribsml_uS5_D2-typ_fold_subgr"/>
</dbReference>
<keyword evidence="13" id="KW-1185">Reference proteome</keyword>
<evidence type="ECO:0000256" key="5">
    <source>
        <dbReference type="ARBA" id="ARBA00022741"/>
    </source>
</evidence>
<dbReference type="GO" id="GO:0016114">
    <property type="term" value="P:terpenoid biosynthetic process"/>
    <property type="evidence" value="ECO:0007669"/>
    <property type="project" value="UniProtKB-UniRule"/>
</dbReference>
<dbReference type="GO" id="GO:0005524">
    <property type="term" value="F:ATP binding"/>
    <property type="evidence" value="ECO:0007669"/>
    <property type="project" value="UniProtKB-UniRule"/>
</dbReference>
<dbReference type="PANTHER" id="PTHR43527">
    <property type="entry name" value="4-DIPHOSPHOCYTIDYL-2-C-METHYL-D-ERYTHRITOL KINASE, CHLOROPLASTIC"/>
    <property type="match status" value="1"/>
</dbReference>
<keyword evidence="4 9" id="KW-0808">Transferase</keyword>
<evidence type="ECO:0000259" key="10">
    <source>
        <dbReference type="Pfam" id="PF00288"/>
    </source>
</evidence>
<evidence type="ECO:0000259" key="11">
    <source>
        <dbReference type="Pfam" id="PF08544"/>
    </source>
</evidence>
<evidence type="ECO:0000313" key="13">
    <source>
        <dbReference type="Proteomes" id="UP000434036"/>
    </source>
</evidence>
<dbReference type="Pfam" id="PF00288">
    <property type="entry name" value="GHMP_kinases_N"/>
    <property type="match status" value="1"/>
</dbReference>
<dbReference type="SUPFAM" id="SSF54211">
    <property type="entry name" value="Ribosomal protein S5 domain 2-like"/>
    <property type="match status" value="1"/>
</dbReference>
<dbReference type="SUPFAM" id="SSF55060">
    <property type="entry name" value="GHMP Kinase, C-terminal domain"/>
    <property type="match status" value="1"/>
</dbReference>
<accession>A0A6N8U2P0</accession>
<feature type="active site" evidence="9">
    <location>
        <position position="8"/>
    </location>
</feature>
<dbReference type="Pfam" id="PF08544">
    <property type="entry name" value="GHMP_kinases_C"/>
    <property type="match status" value="1"/>
</dbReference>
<reference evidence="12 13" key="2">
    <citation type="submission" date="2020-01" db="EMBL/GenBank/DDBJ databases">
        <title>Clostridiaceae sp. nov. isolated from the gut of human by culturomics.</title>
        <authorList>
            <person name="Chang Y."/>
        </authorList>
    </citation>
    <scope>NUCLEOTIDE SEQUENCE [LARGE SCALE GENOMIC DNA]</scope>
    <source>
        <strain evidence="12 13">DONG20-135</strain>
    </source>
</reference>
<feature type="active site" evidence="9">
    <location>
        <position position="132"/>
    </location>
</feature>
<evidence type="ECO:0000256" key="4">
    <source>
        <dbReference type="ARBA" id="ARBA00022679"/>
    </source>
</evidence>
<dbReference type="EMBL" id="WUUQ01000001">
    <property type="protein sequence ID" value="MXQ72548.1"/>
    <property type="molecule type" value="Genomic_DNA"/>
</dbReference>
<dbReference type="InterPro" id="IPR006204">
    <property type="entry name" value="GHMP_kinase_N_dom"/>
</dbReference>
<comment type="catalytic activity">
    <reaction evidence="9">
        <text>4-CDP-2-C-methyl-D-erythritol + ATP = 4-CDP-2-C-methyl-D-erythritol 2-phosphate + ADP + H(+)</text>
        <dbReference type="Rhea" id="RHEA:18437"/>
        <dbReference type="ChEBI" id="CHEBI:15378"/>
        <dbReference type="ChEBI" id="CHEBI:30616"/>
        <dbReference type="ChEBI" id="CHEBI:57823"/>
        <dbReference type="ChEBI" id="CHEBI:57919"/>
        <dbReference type="ChEBI" id="CHEBI:456216"/>
        <dbReference type="EC" id="2.7.1.148"/>
    </reaction>
</comment>
<dbReference type="GO" id="GO:0050515">
    <property type="term" value="F:4-(cytidine 5'-diphospho)-2-C-methyl-D-erythritol kinase activity"/>
    <property type="evidence" value="ECO:0007669"/>
    <property type="project" value="UniProtKB-UniRule"/>
</dbReference>
<reference evidence="12 13" key="1">
    <citation type="submission" date="2019-12" db="EMBL/GenBank/DDBJ databases">
        <authorList>
            <person name="Yang R."/>
        </authorList>
    </citation>
    <scope>NUCLEOTIDE SEQUENCE [LARGE SCALE GENOMIC DNA]</scope>
    <source>
        <strain evidence="12 13">DONG20-135</strain>
    </source>
</reference>
<comment type="function">
    <text evidence="9">Catalyzes the phosphorylation of the position 2 hydroxy group of 4-diphosphocytidyl-2C-methyl-D-erythritol.</text>
</comment>
<dbReference type="Gene3D" id="3.30.230.10">
    <property type="match status" value="1"/>
</dbReference>
<protein>
    <recommendedName>
        <fullName evidence="3 9">4-diphosphocytidyl-2-C-methyl-D-erythritol kinase</fullName>
        <shortName evidence="9">CMK</shortName>
        <ecNumber evidence="2 9">2.7.1.148</ecNumber>
    </recommendedName>
    <alternativeName>
        <fullName evidence="8 9">4-(cytidine-5'-diphospho)-2-C-methyl-D-erythritol kinase</fullName>
    </alternativeName>
</protein>
<dbReference type="InterPro" id="IPR004424">
    <property type="entry name" value="IspE"/>
</dbReference>
<keyword evidence="9" id="KW-0414">Isoprene biosynthesis</keyword>
<sequence length="286" mass="31320">MIVEANAKINLCLNVIGRRADGYHDLDMIMVPLKLADQVEITLAQEDRLSSDDRNMPLDNTNTILKAIQKMRSVYGFTQRFHVHVQKRIPMEAGLAGGSSDAAAVIRGINKLLELNLPLQELLPIGKAVGADVPFCIMNCPARVQGIGERVEPILTNLDFSVLLVKPSVGISTKEAYQTLDFTRCAHPACDRTAAALKKSDFSALCDSIGNTLESSAFTLAPKVCELKQRILQAGFEGVLMSGSGSTVFAITRNEKLLKEQAALLKQDYPFVEITEMKKTDCEILL</sequence>
<comment type="pathway">
    <text evidence="9">Isoprenoid biosynthesis; isopentenyl diphosphate biosynthesis via DXP pathway; isopentenyl diphosphate from 1-deoxy-D-xylulose 5-phosphate: step 3/6.</text>
</comment>
<dbReference type="Gene3D" id="3.30.70.890">
    <property type="entry name" value="GHMP kinase, C-terminal domain"/>
    <property type="match status" value="1"/>
</dbReference>
<dbReference type="GO" id="GO:0019288">
    <property type="term" value="P:isopentenyl diphosphate biosynthetic process, methylerythritol 4-phosphate pathway"/>
    <property type="evidence" value="ECO:0007669"/>
    <property type="project" value="UniProtKB-UniRule"/>
</dbReference>
<evidence type="ECO:0000256" key="1">
    <source>
        <dbReference type="ARBA" id="ARBA00009684"/>
    </source>
</evidence>
<comment type="caution">
    <text evidence="12">The sequence shown here is derived from an EMBL/GenBank/DDBJ whole genome shotgun (WGS) entry which is preliminary data.</text>
</comment>
<proteinExistence type="inferred from homology"/>
<dbReference type="Proteomes" id="UP000434036">
    <property type="component" value="Unassembled WGS sequence"/>
</dbReference>
<dbReference type="RefSeq" id="WP_160624039.1">
    <property type="nucleotide sequence ID" value="NZ_WUUQ01000001.1"/>
</dbReference>
<evidence type="ECO:0000256" key="2">
    <source>
        <dbReference type="ARBA" id="ARBA00012052"/>
    </source>
</evidence>
<dbReference type="InterPro" id="IPR013750">
    <property type="entry name" value="GHMP_kinase_C_dom"/>
</dbReference>
<dbReference type="PRINTS" id="PR00958">
    <property type="entry name" value="HOMSERKINASE"/>
</dbReference>
<evidence type="ECO:0000256" key="3">
    <source>
        <dbReference type="ARBA" id="ARBA00017473"/>
    </source>
</evidence>
<feature type="binding site" evidence="9">
    <location>
        <begin position="90"/>
        <end position="100"/>
    </location>
    <ligand>
        <name>ATP</name>
        <dbReference type="ChEBI" id="CHEBI:30616"/>
    </ligand>
</feature>
<name>A0A6N8U2P0_9FIRM</name>
<evidence type="ECO:0000256" key="6">
    <source>
        <dbReference type="ARBA" id="ARBA00022777"/>
    </source>
</evidence>
<evidence type="ECO:0000256" key="7">
    <source>
        <dbReference type="ARBA" id="ARBA00022840"/>
    </source>
</evidence>
<gene>
    <name evidence="9" type="primary">ispE</name>
    <name evidence="12" type="ORF">GSF08_01140</name>
</gene>
<evidence type="ECO:0000256" key="8">
    <source>
        <dbReference type="ARBA" id="ARBA00032554"/>
    </source>
</evidence>
<dbReference type="UniPathway" id="UPA00056">
    <property type="reaction ID" value="UER00094"/>
</dbReference>
<feature type="domain" description="GHMP kinase N-terminal" evidence="10">
    <location>
        <begin position="62"/>
        <end position="138"/>
    </location>
</feature>
<dbReference type="NCBIfam" id="TIGR00154">
    <property type="entry name" value="ispE"/>
    <property type="match status" value="1"/>
</dbReference>
<dbReference type="AlphaFoldDB" id="A0A6N8U2P0"/>
<keyword evidence="6 9" id="KW-0418">Kinase</keyword>
<evidence type="ECO:0000256" key="9">
    <source>
        <dbReference type="HAMAP-Rule" id="MF_00061"/>
    </source>
</evidence>
<dbReference type="InterPro" id="IPR020568">
    <property type="entry name" value="Ribosomal_Su5_D2-typ_SF"/>
</dbReference>
<dbReference type="PANTHER" id="PTHR43527:SF2">
    <property type="entry name" value="4-DIPHOSPHOCYTIDYL-2-C-METHYL-D-ERYTHRITOL KINASE, CHLOROPLASTIC"/>
    <property type="match status" value="1"/>
</dbReference>
<feature type="domain" description="GHMP kinase C-terminal" evidence="11">
    <location>
        <begin position="194"/>
        <end position="259"/>
    </location>
</feature>
<evidence type="ECO:0000313" key="12">
    <source>
        <dbReference type="EMBL" id="MXQ72548.1"/>
    </source>
</evidence>
<organism evidence="12 13">
    <name type="scientific">Copranaerobaculum intestinale</name>
    <dbReference type="NCBI Taxonomy" id="2692629"/>
    <lineage>
        <taxon>Bacteria</taxon>
        <taxon>Bacillati</taxon>
        <taxon>Bacillota</taxon>
        <taxon>Erysipelotrichia</taxon>
        <taxon>Erysipelotrichales</taxon>
        <taxon>Erysipelotrichaceae</taxon>
        <taxon>Copranaerobaculum</taxon>
    </lineage>
</organism>
<dbReference type="HAMAP" id="MF_00061">
    <property type="entry name" value="IspE"/>
    <property type="match status" value="1"/>
</dbReference>
<keyword evidence="7 9" id="KW-0067">ATP-binding</keyword>
<dbReference type="InterPro" id="IPR036554">
    <property type="entry name" value="GHMP_kinase_C_sf"/>
</dbReference>
<comment type="similarity">
    <text evidence="1 9">Belongs to the GHMP kinase family. IspE subfamily.</text>
</comment>
<keyword evidence="5 9" id="KW-0547">Nucleotide-binding</keyword>
<dbReference type="PIRSF" id="PIRSF010376">
    <property type="entry name" value="IspE"/>
    <property type="match status" value="1"/>
</dbReference>
<dbReference type="EC" id="2.7.1.148" evidence="2 9"/>